<evidence type="ECO:0000313" key="1">
    <source>
        <dbReference type="EMBL" id="TKD00409.1"/>
    </source>
</evidence>
<name>A0A4U1J078_9BACT</name>
<dbReference type="OrthoDB" id="5536950at2"/>
<evidence type="ECO:0000313" key="2">
    <source>
        <dbReference type="Proteomes" id="UP000309215"/>
    </source>
</evidence>
<proteinExistence type="predicted"/>
<keyword evidence="2" id="KW-1185">Reference proteome</keyword>
<dbReference type="AlphaFoldDB" id="A0A4U1J078"/>
<dbReference type="RefSeq" id="WP_136933336.1">
    <property type="nucleotide sequence ID" value="NZ_SSMQ01000047.1"/>
</dbReference>
<protein>
    <submittedName>
        <fullName evidence="1">Uncharacterized protein</fullName>
    </submittedName>
</protein>
<reference evidence="1 2" key="1">
    <citation type="submission" date="2019-04" db="EMBL/GenBank/DDBJ databases">
        <authorList>
            <person name="Li Y."/>
            <person name="Wang J."/>
        </authorList>
    </citation>
    <scope>NUCLEOTIDE SEQUENCE [LARGE SCALE GENOMIC DNA]</scope>
    <source>
        <strain evidence="1 2">DSM 14668</strain>
    </source>
</reference>
<sequence>MSSFGFNLEEYVRDMFGTGLNEVGAALDEAIQLDPELANIIFNDGDVGAAIAARAPGVPANQIQALVSSLKTTNDVNSRFALTAAMLTRGPDKTKPNSAATLYATNAGVECVAYPDLPARSYDLMPRAHGVLDDKAISFDNDTILVRVMAHEACTVRNFVLVGGGGFETDRLSPFRKDTSFVSLQPDVPWDETPWVSLRYARPKEKTSFLFRVYLDEPTGSTSVFPGLVVHYQEAGCMPMWRKWNQAQPADPATIANALGQYAQQRTRLVLPQAKAFNPLSNVLNNKLR</sequence>
<comment type="caution">
    <text evidence="1">The sequence shown here is derived from an EMBL/GenBank/DDBJ whole genome shotgun (WGS) entry which is preliminary data.</text>
</comment>
<dbReference type="EMBL" id="SSMQ01000047">
    <property type="protein sequence ID" value="TKD00409.1"/>
    <property type="molecule type" value="Genomic_DNA"/>
</dbReference>
<gene>
    <name evidence="1" type="ORF">E8A74_34510</name>
</gene>
<organism evidence="1 2">
    <name type="scientific">Polyangium fumosum</name>
    <dbReference type="NCBI Taxonomy" id="889272"/>
    <lineage>
        <taxon>Bacteria</taxon>
        <taxon>Pseudomonadati</taxon>
        <taxon>Myxococcota</taxon>
        <taxon>Polyangia</taxon>
        <taxon>Polyangiales</taxon>
        <taxon>Polyangiaceae</taxon>
        <taxon>Polyangium</taxon>
    </lineage>
</organism>
<accession>A0A4U1J078</accession>
<dbReference type="Proteomes" id="UP000309215">
    <property type="component" value="Unassembled WGS sequence"/>
</dbReference>